<organism evidence="10 11">
    <name type="scientific">Selenomonas timonae</name>
    <dbReference type="NCBI Taxonomy" id="2754044"/>
    <lineage>
        <taxon>Bacteria</taxon>
        <taxon>Bacillati</taxon>
        <taxon>Bacillota</taxon>
        <taxon>Negativicutes</taxon>
        <taxon>Selenomonadales</taxon>
        <taxon>Selenomonadaceae</taxon>
        <taxon>Selenomonas</taxon>
    </lineage>
</organism>
<dbReference type="GO" id="GO:0005886">
    <property type="term" value="C:plasma membrane"/>
    <property type="evidence" value="ECO:0007669"/>
    <property type="project" value="UniProtKB-SubCell"/>
</dbReference>
<evidence type="ECO:0000256" key="3">
    <source>
        <dbReference type="ARBA" id="ARBA00022692"/>
    </source>
</evidence>
<dbReference type="AlphaFoldDB" id="A0A7G7VH88"/>
<feature type="transmembrane region" description="Helical" evidence="7">
    <location>
        <begin position="21"/>
        <end position="45"/>
    </location>
</feature>
<comment type="subcellular location">
    <subcellularLocation>
        <location evidence="1">Cell membrane</location>
        <topology evidence="1">Multi-pass membrane protein</topology>
    </subcellularLocation>
</comment>
<feature type="transmembrane region" description="Helical" evidence="7">
    <location>
        <begin position="277"/>
        <end position="304"/>
    </location>
</feature>
<keyword evidence="11" id="KW-1185">Reference proteome</keyword>
<feature type="domain" description="ABC3 transporter permease C-terminal" evidence="8">
    <location>
        <begin position="284"/>
        <end position="397"/>
    </location>
</feature>
<evidence type="ECO:0000313" key="11">
    <source>
        <dbReference type="Proteomes" id="UP000515480"/>
    </source>
</evidence>
<evidence type="ECO:0000256" key="6">
    <source>
        <dbReference type="ARBA" id="ARBA00038076"/>
    </source>
</evidence>
<keyword evidence="4 7" id="KW-1133">Transmembrane helix</keyword>
<dbReference type="PANTHER" id="PTHR30572">
    <property type="entry name" value="MEMBRANE COMPONENT OF TRANSPORTER-RELATED"/>
    <property type="match status" value="1"/>
</dbReference>
<evidence type="ECO:0000256" key="1">
    <source>
        <dbReference type="ARBA" id="ARBA00004651"/>
    </source>
</evidence>
<feature type="transmembrane region" description="Helical" evidence="7">
    <location>
        <begin position="325"/>
        <end position="349"/>
    </location>
</feature>
<evidence type="ECO:0000256" key="4">
    <source>
        <dbReference type="ARBA" id="ARBA00022989"/>
    </source>
</evidence>
<reference evidence="10 11" key="1">
    <citation type="submission" date="2020-07" db="EMBL/GenBank/DDBJ databases">
        <title>Complete genome and description of Selenomonas timonensis sp. nov., a new bacterium isolated from a gingivitis subject.</title>
        <authorList>
            <person name="Antezack A."/>
        </authorList>
    </citation>
    <scope>NUCLEOTIDE SEQUENCE [LARGE SCALE GENOMIC DNA]</scope>
    <source>
        <strain evidence="10 11">Marseille-Q3039</strain>
    </source>
</reference>
<evidence type="ECO:0000256" key="7">
    <source>
        <dbReference type="SAM" id="Phobius"/>
    </source>
</evidence>
<dbReference type="Proteomes" id="UP000515480">
    <property type="component" value="Chromosome"/>
</dbReference>
<dbReference type="Pfam" id="PF02687">
    <property type="entry name" value="FtsX"/>
    <property type="match status" value="1"/>
</dbReference>
<sequence length="404" mass="43086">MLFKECFGMAVNALLANKLRSLLTMLGIIIGVGAVIAMVSIGMGVRTSVADSFASLGSNMLIVMPGSANTGGVRGKAGSRKSLKYDDAKAIESKIKGIDYVSPSVSGAYQVVNGNLNWNTTVEGVTPELMQIRSLKVENGSFITANDMAKRSRVAVIGPTVASNLFGTENPIGKNIRIHNQPFKVIGLTAEKGQSIGQDQDDVIYIPITTAQERMLAITYVQAINIQVSSPDRMNQVQADVENLLRQRHHIRHGAEDDFTVRNMTSLMESFTENTNMITLLLGSIAGISLLVGGIGIMNIMMVSVTERTREIGIRKALGATSSNVLMQFMIESMVIGIVGGVIGIALGVSLSKAIGAFGGLTTTIAVLPILVSFSFAVGIGLFFGIYPARKAARLDPIDALRYE</sequence>
<dbReference type="InterPro" id="IPR003838">
    <property type="entry name" value="ABC3_permease_C"/>
</dbReference>
<accession>A0A7G7VH88</accession>
<feature type="domain" description="MacB-like periplasmic core" evidence="9">
    <location>
        <begin position="21"/>
        <end position="243"/>
    </location>
</feature>
<keyword evidence="5 7" id="KW-0472">Membrane</keyword>
<keyword evidence="3 7" id="KW-0812">Transmembrane</keyword>
<proteinExistence type="inferred from homology"/>
<evidence type="ECO:0000313" key="10">
    <source>
        <dbReference type="EMBL" id="QNH53481.1"/>
    </source>
</evidence>
<dbReference type="EMBL" id="CP060204">
    <property type="protein sequence ID" value="QNH53481.1"/>
    <property type="molecule type" value="Genomic_DNA"/>
</dbReference>
<gene>
    <name evidence="10" type="ORF">H1B31_06065</name>
</gene>
<dbReference type="PANTHER" id="PTHR30572:SF4">
    <property type="entry name" value="ABC TRANSPORTER PERMEASE YTRF"/>
    <property type="match status" value="1"/>
</dbReference>
<evidence type="ECO:0000256" key="2">
    <source>
        <dbReference type="ARBA" id="ARBA00022475"/>
    </source>
</evidence>
<dbReference type="KEGG" id="stim:H1B31_06065"/>
<dbReference type="GO" id="GO:0022857">
    <property type="term" value="F:transmembrane transporter activity"/>
    <property type="evidence" value="ECO:0007669"/>
    <property type="project" value="TreeGrafter"/>
</dbReference>
<comment type="similarity">
    <text evidence="6">Belongs to the ABC-4 integral membrane protein family.</text>
</comment>
<evidence type="ECO:0000259" key="9">
    <source>
        <dbReference type="Pfam" id="PF12704"/>
    </source>
</evidence>
<protein>
    <submittedName>
        <fullName evidence="10">ABC transporter permease</fullName>
    </submittedName>
</protein>
<feature type="transmembrane region" description="Helical" evidence="7">
    <location>
        <begin position="355"/>
        <end position="384"/>
    </location>
</feature>
<dbReference type="InterPro" id="IPR025857">
    <property type="entry name" value="MacB_PCD"/>
</dbReference>
<dbReference type="RefSeq" id="WP_009441053.1">
    <property type="nucleotide sequence ID" value="NZ_CP060204.1"/>
</dbReference>
<name>A0A7G7VH88_9FIRM</name>
<dbReference type="Pfam" id="PF12704">
    <property type="entry name" value="MacB_PCD"/>
    <property type="match status" value="1"/>
</dbReference>
<evidence type="ECO:0000259" key="8">
    <source>
        <dbReference type="Pfam" id="PF02687"/>
    </source>
</evidence>
<evidence type="ECO:0000256" key="5">
    <source>
        <dbReference type="ARBA" id="ARBA00023136"/>
    </source>
</evidence>
<keyword evidence="2" id="KW-1003">Cell membrane</keyword>
<dbReference type="InterPro" id="IPR050250">
    <property type="entry name" value="Macrolide_Exporter_MacB"/>
</dbReference>